<dbReference type="AlphaFoldDB" id="A0A9N9GLS1"/>
<dbReference type="InterPro" id="IPR044669">
    <property type="entry name" value="YneE/VCCN1/2-like"/>
</dbReference>
<evidence type="ECO:0000256" key="4">
    <source>
        <dbReference type="ARBA" id="ARBA00022692"/>
    </source>
</evidence>
<keyword evidence="2" id="KW-0813">Transport</keyword>
<keyword evidence="6" id="KW-0406">Ion transport</keyword>
<dbReference type="EMBL" id="CAJVPQ010002865">
    <property type="protein sequence ID" value="CAG8610923.1"/>
    <property type="molecule type" value="Genomic_DNA"/>
</dbReference>
<proteinExistence type="predicted"/>
<feature type="transmembrane region" description="Helical" evidence="8">
    <location>
        <begin position="36"/>
        <end position="57"/>
    </location>
</feature>
<keyword evidence="4 8" id="KW-0812">Transmembrane</keyword>
<evidence type="ECO:0000256" key="5">
    <source>
        <dbReference type="ARBA" id="ARBA00022989"/>
    </source>
</evidence>
<dbReference type="Proteomes" id="UP000789570">
    <property type="component" value="Unassembled WGS sequence"/>
</dbReference>
<dbReference type="PANTHER" id="PTHR33281:SF19">
    <property type="entry name" value="VOLTAGE-DEPENDENT ANION CHANNEL-FORMING PROTEIN YNEE"/>
    <property type="match status" value="1"/>
</dbReference>
<accession>A0A9N9GLS1</accession>
<dbReference type="OrthoDB" id="1368at2759"/>
<dbReference type="GO" id="GO:0005254">
    <property type="term" value="F:chloride channel activity"/>
    <property type="evidence" value="ECO:0007669"/>
    <property type="project" value="InterPro"/>
</dbReference>
<evidence type="ECO:0000256" key="7">
    <source>
        <dbReference type="ARBA" id="ARBA00023136"/>
    </source>
</evidence>
<organism evidence="9 10">
    <name type="scientific">Funneliformis caledonium</name>
    <dbReference type="NCBI Taxonomy" id="1117310"/>
    <lineage>
        <taxon>Eukaryota</taxon>
        <taxon>Fungi</taxon>
        <taxon>Fungi incertae sedis</taxon>
        <taxon>Mucoromycota</taxon>
        <taxon>Glomeromycotina</taxon>
        <taxon>Glomeromycetes</taxon>
        <taxon>Glomerales</taxon>
        <taxon>Glomeraceae</taxon>
        <taxon>Funneliformis</taxon>
    </lineage>
</organism>
<evidence type="ECO:0000256" key="6">
    <source>
        <dbReference type="ARBA" id="ARBA00023065"/>
    </source>
</evidence>
<dbReference type="Pfam" id="PF25539">
    <property type="entry name" value="Bestrophin_2"/>
    <property type="match status" value="1"/>
</dbReference>
<evidence type="ECO:0000256" key="3">
    <source>
        <dbReference type="ARBA" id="ARBA00022475"/>
    </source>
</evidence>
<comment type="caution">
    <text evidence="9">The sequence shown here is derived from an EMBL/GenBank/DDBJ whole genome shotgun (WGS) entry which is preliminary data.</text>
</comment>
<comment type="subcellular location">
    <subcellularLocation>
        <location evidence="1">Cell membrane</location>
        <topology evidence="1">Multi-pass membrane protein</topology>
    </subcellularLocation>
</comment>
<keyword evidence="10" id="KW-1185">Reference proteome</keyword>
<keyword evidence="5 8" id="KW-1133">Transmembrane helix</keyword>
<gene>
    <name evidence="9" type="ORF">FCALED_LOCUS9065</name>
</gene>
<feature type="transmembrane region" description="Helical" evidence="8">
    <location>
        <begin position="63"/>
        <end position="81"/>
    </location>
</feature>
<evidence type="ECO:0000256" key="2">
    <source>
        <dbReference type="ARBA" id="ARBA00022448"/>
    </source>
</evidence>
<evidence type="ECO:0000256" key="8">
    <source>
        <dbReference type="SAM" id="Phobius"/>
    </source>
</evidence>
<protein>
    <submittedName>
        <fullName evidence="9">5861_t:CDS:1</fullName>
    </submittedName>
</protein>
<keyword evidence="7 8" id="KW-0472">Membrane</keyword>
<evidence type="ECO:0000313" key="9">
    <source>
        <dbReference type="EMBL" id="CAG8610923.1"/>
    </source>
</evidence>
<reference evidence="9" key="1">
    <citation type="submission" date="2021-06" db="EMBL/GenBank/DDBJ databases">
        <authorList>
            <person name="Kallberg Y."/>
            <person name="Tangrot J."/>
            <person name="Rosling A."/>
        </authorList>
    </citation>
    <scope>NUCLEOTIDE SEQUENCE</scope>
    <source>
        <strain evidence="9">UK204</strain>
    </source>
</reference>
<dbReference type="PANTHER" id="PTHR33281">
    <property type="entry name" value="UPF0187 PROTEIN YNEE"/>
    <property type="match status" value="1"/>
</dbReference>
<dbReference type="GO" id="GO:0005886">
    <property type="term" value="C:plasma membrane"/>
    <property type="evidence" value="ECO:0007669"/>
    <property type="project" value="UniProtKB-SubCell"/>
</dbReference>
<evidence type="ECO:0000313" key="10">
    <source>
        <dbReference type="Proteomes" id="UP000789570"/>
    </source>
</evidence>
<sequence>MGRHSISRVEAPKLYNPYSYHRPHFVRWKGSVIPKVLPSTIVVTIIAVIVCIIQLVVGIKISIQSSFITILGFVVGLLLTYRTNTAYDRYWEGRRLWSTMVVSIRNLTRNIWVNIQEGDDEINDLLEKKTAINLLLGFAVATKHYLREEEGSQYADLKPLISNIKTSLPGFKPLDEQDLSENEIKTDWVYNSKNRPFGPEEVTASEARRLSLDEVRDLLTTSFIADKRVSLDNTINEGSITGPFGAKCCWFDSSRTLCLGLFDPPALDIITVLYLWISTVISYPSAKLISRYLRT</sequence>
<evidence type="ECO:0000256" key="1">
    <source>
        <dbReference type="ARBA" id="ARBA00004651"/>
    </source>
</evidence>
<name>A0A9N9GLS1_9GLOM</name>
<keyword evidence="3" id="KW-1003">Cell membrane</keyword>